<evidence type="ECO:0000256" key="8">
    <source>
        <dbReference type="PIRSR" id="PIRSR500134-1"/>
    </source>
</evidence>
<feature type="binding site" evidence="10">
    <location>
        <position position="30"/>
    </location>
    <ligand>
        <name>NAD(+)</name>
        <dbReference type="ChEBI" id="CHEBI:57540"/>
    </ligand>
</feature>
<evidence type="ECO:0000259" key="11">
    <source>
        <dbReference type="SMART" id="SM00984"/>
    </source>
</evidence>
<feature type="binding site" evidence="10">
    <location>
        <position position="330"/>
    </location>
    <ligand>
        <name>NAD(+)</name>
        <dbReference type="ChEBI" id="CHEBI:57540"/>
    </ligand>
</feature>
<comment type="pathway">
    <text evidence="1">Nucleotide-sugar biosynthesis; UDP-alpha-D-glucuronate biosynthesis; UDP-alpha-D-glucuronate from UDP-alpha-D-glucose: step 1/1.</text>
</comment>
<evidence type="ECO:0000256" key="1">
    <source>
        <dbReference type="ARBA" id="ARBA00004701"/>
    </source>
</evidence>
<dbReference type="OrthoDB" id="9803238at2"/>
<dbReference type="InterPro" id="IPR036291">
    <property type="entry name" value="NAD(P)-bd_dom_sf"/>
</dbReference>
<dbReference type="PANTHER" id="PTHR43750:SF3">
    <property type="entry name" value="UDP-GLUCOSE 6-DEHYDROGENASE TUAD"/>
    <property type="match status" value="1"/>
</dbReference>
<feature type="binding site" evidence="10">
    <location>
        <position position="158"/>
    </location>
    <ligand>
        <name>NAD(+)</name>
        <dbReference type="ChEBI" id="CHEBI:57540"/>
    </ligand>
</feature>
<dbReference type="Gene3D" id="1.20.5.100">
    <property type="entry name" value="Cytochrome c1, transmembrane anchor, C-terminal"/>
    <property type="match status" value="1"/>
</dbReference>
<dbReference type="RefSeq" id="WP_036833848.1">
    <property type="nucleotide sequence ID" value="NZ_AVPG01000009.1"/>
</dbReference>
<dbReference type="InterPro" id="IPR017476">
    <property type="entry name" value="UDP-Glc/GDP-Man"/>
</dbReference>
<sequence length="434" mass="47791">MNIAVIGGGYVGVTTSVAFAHSGHRVYLVDNNPHKLAHLSNAQLPFYEEGVKALLQTHVDSGNLTITDDLTATLHHSSIVFITVGTPSQANGQADLSFVNAVARQIGQTMQNEQTIVIKSTVPVGTGKRVKEIIAMELTRRNVDIPFEIVSNPEFLREGKALYDALYPNRIVIGYDSKKAKAVMEQLYNDTNDSILFTSINNAEMIKYASNAFLATKISFVNELARLCERVDADITVVTEGMGQDKRISPLFLQAGVGYGGSCFPKDLQALQQIGQKYGTPMTILQAVENVNHTQVNWFLDKVSQRLGSLHNKHITLLGLAFKPGTDDIRSAPSILVISQLLAQEVQVTVYDPQATSHIKKRFPTIHCATTPLEALHDAHAAILVTEWPEIVNIDWKQAKSFMKESNLFDGRNALSPHYMKQLGFHYEGVGIHG</sequence>
<dbReference type="GO" id="GO:0003979">
    <property type="term" value="F:UDP-glucose 6-dehydrogenase activity"/>
    <property type="evidence" value="ECO:0007669"/>
    <property type="project" value="UniProtKB-EC"/>
</dbReference>
<dbReference type="Proteomes" id="UP000030401">
    <property type="component" value="Unassembled WGS sequence"/>
</dbReference>
<dbReference type="InterPro" id="IPR014026">
    <property type="entry name" value="UDP-Glc/GDP-Man_DH_dimer"/>
</dbReference>
<dbReference type="Pfam" id="PF03720">
    <property type="entry name" value="UDPG_MGDP_dh_C"/>
    <property type="match status" value="1"/>
</dbReference>
<dbReference type="STRING" id="1385512.N784_02710"/>
<dbReference type="InterPro" id="IPR036220">
    <property type="entry name" value="UDP-Glc/GDP-Man_DH_C_sf"/>
</dbReference>
<keyword evidence="13" id="KW-1185">Reference proteome</keyword>
<dbReference type="Pfam" id="PF03721">
    <property type="entry name" value="UDPG_MGDP_dh_N"/>
    <property type="match status" value="1"/>
</dbReference>
<dbReference type="eggNOG" id="COG1004">
    <property type="taxonomic scope" value="Bacteria"/>
</dbReference>
<dbReference type="Pfam" id="PF00984">
    <property type="entry name" value="UDPG_MGDP_dh"/>
    <property type="match status" value="1"/>
</dbReference>
<accession>A0A0A5G7I5</accession>
<dbReference type="AlphaFoldDB" id="A0A0A5G7I5"/>
<feature type="binding site" evidence="9">
    <location>
        <position position="323"/>
    </location>
    <ligand>
        <name>substrate</name>
    </ligand>
</feature>
<protein>
    <recommendedName>
        <fullName evidence="3 7">UDP-glucose 6-dehydrogenase</fullName>
        <ecNumber evidence="3 7">1.1.1.22</ecNumber>
    </recommendedName>
</protein>
<dbReference type="PANTHER" id="PTHR43750">
    <property type="entry name" value="UDP-GLUCOSE 6-DEHYDROGENASE TUAD"/>
    <property type="match status" value="1"/>
</dbReference>
<feature type="binding site" evidence="10">
    <location>
        <position position="266"/>
    </location>
    <ligand>
        <name>NAD(+)</name>
        <dbReference type="ChEBI" id="CHEBI:57540"/>
    </ligand>
</feature>
<evidence type="ECO:0000313" key="12">
    <source>
        <dbReference type="EMBL" id="KGX87045.1"/>
    </source>
</evidence>
<evidence type="ECO:0000313" key="13">
    <source>
        <dbReference type="Proteomes" id="UP000030401"/>
    </source>
</evidence>
<dbReference type="SUPFAM" id="SSF52413">
    <property type="entry name" value="UDP-glucose/GDP-mannose dehydrogenase C-terminal domain"/>
    <property type="match status" value="1"/>
</dbReference>
<feature type="binding site" evidence="9">
    <location>
        <begin position="252"/>
        <end position="256"/>
    </location>
    <ligand>
        <name>substrate</name>
    </ligand>
</feature>
<organism evidence="12 13">
    <name type="scientific">Pontibacillus litoralis JSM 072002</name>
    <dbReference type="NCBI Taxonomy" id="1385512"/>
    <lineage>
        <taxon>Bacteria</taxon>
        <taxon>Bacillati</taxon>
        <taxon>Bacillota</taxon>
        <taxon>Bacilli</taxon>
        <taxon>Bacillales</taxon>
        <taxon>Bacillaceae</taxon>
        <taxon>Pontibacillus</taxon>
    </lineage>
</organism>
<reference evidence="12 13" key="1">
    <citation type="submission" date="2013-08" db="EMBL/GenBank/DDBJ databases">
        <authorList>
            <person name="Huang J."/>
            <person name="Wang G."/>
        </authorList>
    </citation>
    <scope>NUCLEOTIDE SEQUENCE [LARGE SCALE GENOMIC DNA]</scope>
    <source>
        <strain evidence="12 13">JSM 072002</strain>
    </source>
</reference>
<dbReference type="PIRSF" id="PIRSF500134">
    <property type="entry name" value="UDPglc_DH_bac"/>
    <property type="match status" value="1"/>
</dbReference>
<dbReference type="SUPFAM" id="SSF51735">
    <property type="entry name" value="NAD(P)-binding Rossmann-fold domains"/>
    <property type="match status" value="1"/>
</dbReference>
<feature type="domain" description="UDP-glucose/GDP-mannose dehydrogenase C-terminal" evidence="11">
    <location>
        <begin position="316"/>
        <end position="417"/>
    </location>
</feature>
<proteinExistence type="inferred from homology"/>
<keyword evidence="4 7" id="KW-0560">Oxidoreductase</keyword>
<comment type="caution">
    <text evidence="12">The sequence shown here is derived from an EMBL/GenBank/DDBJ whole genome shotgun (WGS) entry which is preliminary data.</text>
</comment>
<evidence type="ECO:0000256" key="7">
    <source>
        <dbReference type="PIRNR" id="PIRNR000124"/>
    </source>
</evidence>
<evidence type="ECO:0000256" key="9">
    <source>
        <dbReference type="PIRSR" id="PIRSR500134-2"/>
    </source>
</evidence>
<comment type="similarity">
    <text evidence="2 7">Belongs to the UDP-glucose/GDP-mannose dehydrogenase family.</text>
</comment>
<dbReference type="UniPathway" id="UPA00038">
    <property type="reaction ID" value="UER00491"/>
</dbReference>
<dbReference type="InterPro" id="IPR014027">
    <property type="entry name" value="UDP-Glc/GDP-Man_DH_C"/>
</dbReference>
<dbReference type="EMBL" id="AVPG01000009">
    <property type="protein sequence ID" value="KGX87045.1"/>
    <property type="molecule type" value="Genomic_DNA"/>
</dbReference>
<feature type="binding site" evidence="9">
    <location>
        <position position="260"/>
    </location>
    <ligand>
        <name>substrate</name>
    </ligand>
</feature>
<name>A0A0A5G7I5_9BACI</name>
<dbReference type="InterPro" id="IPR028357">
    <property type="entry name" value="UDPglc_DH_bac"/>
</dbReference>
<gene>
    <name evidence="12" type="ORF">N784_02710</name>
</gene>
<dbReference type="Gene3D" id="3.40.50.720">
    <property type="entry name" value="NAD(P)-binding Rossmann-like Domain"/>
    <property type="match status" value="2"/>
</dbReference>
<evidence type="ECO:0000256" key="2">
    <source>
        <dbReference type="ARBA" id="ARBA00006601"/>
    </source>
</evidence>
<dbReference type="NCBIfam" id="TIGR03026">
    <property type="entry name" value="NDP-sugDHase"/>
    <property type="match status" value="1"/>
</dbReference>
<dbReference type="GO" id="GO:0000271">
    <property type="term" value="P:polysaccharide biosynthetic process"/>
    <property type="evidence" value="ECO:0007669"/>
    <property type="project" value="InterPro"/>
</dbReference>
<dbReference type="GO" id="GO:0051287">
    <property type="term" value="F:NAD binding"/>
    <property type="evidence" value="ECO:0007669"/>
    <property type="project" value="InterPro"/>
</dbReference>
<dbReference type="InterPro" id="IPR001732">
    <property type="entry name" value="UDP-Glc/GDP-Man_DH_N"/>
</dbReference>
<feature type="binding site" evidence="10">
    <location>
        <position position="121"/>
    </location>
    <ligand>
        <name>NAD(+)</name>
        <dbReference type="ChEBI" id="CHEBI:57540"/>
    </ligand>
</feature>
<keyword evidence="5 7" id="KW-0520">NAD</keyword>
<feature type="binding site" evidence="9">
    <location>
        <position position="207"/>
    </location>
    <ligand>
        <name>substrate</name>
    </ligand>
</feature>
<evidence type="ECO:0000256" key="3">
    <source>
        <dbReference type="ARBA" id="ARBA00012954"/>
    </source>
</evidence>
<dbReference type="PIRSF" id="PIRSF000124">
    <property type="entry name" value="UDPglc_GDPman_dh"/>
    <property type="match status" value="1"/>
</dbReference>
<feature type="binding site" evidence="9">
    <location>
        <begin position="155"/>
        <end position="158"/>
    </location>
    <ligand>
        <name>substrate</name>
    </ligand>
</feature>
<feature type="active site" description="Nucleophile" evidence="8">
    <location>
        <position position="263"/>
    </location>
</feature>
<dbReference type="GO" id="GO:0006065">
    <property type="term" value="P:UDP-glucuronate biosynthetic process"/>
    <property type="evidence" value="ECO:0007669"/>
    <property type="project" value="UniProtKB-UniPathway"/>
</dbReference>
<evidence type="ECO:0000256" key="5">
    <source>
        <dbReference type="ARBA" id="ARBA00023027"/>
    </source>
</evidence>
<dbReference type="SUPFAM" id="SSF48179">
    <property type="entry name" value="6-phosphogluconate dehydrogenase C-terminal domain-like"/>
    <property type="match status" value="1"/>
</dbReference>
<dbReference type="SMART" id="SM00984">
    <property type="entry name" value="UDPG_MGDP_dh_C"/>
    <property type="match status" value="1"/>
</dbReference>
<comment type="catalytic activity">
    <reaction evidence="6 7">
        <text>UDP-alpha-D-glucose + 2 NAD(+) + H2O = UDP-alpha-D-glucuronate + 2 NADH + 3 H(+)</text>
        <dbReference type="Rhea" id="RHEA:23596"/>
        <dbReference type="ChEBI" id="CHEBI:15377"/>
        <dbReference type="ChEBI" id="CHEBI:15378"/>
        <dbReference type="ChEBI" id="CHEBI:57540"/>
        <dbReference type="ChEBI" id="CHEBI:57945"/>
        <dbReference type="ChEBI" id="CHEBI:58052"/>
        <dbReference type="ChEBI" id="CHEBI:58885"/>
        <dbReference type="EC" id="1.1.1.22"/>
    </reaction>
</comment>
<dbReference type="EC" id="1.1.1.22" evidence="3 7"/>
<evidence type="ECO:0000256" key="6">
    <source>
        <dbReference type="ARBA" id="ARBA00047473"/>
    </source>
</evidence>
<evidence type="ECO:0000256" key="10">
    <source>
        <dbReference type="PIRSR" id="PIRSR500134-3"/>
    </source>
</evidence>
<feature type="binding site" evidence="10">
    <location>
        <position position="35"/>
    </location>
    <ligand>
        <name>NAD(+)</name>
        <dbReference type="ChEBI" id="CHEBI:57540"/>
    </ligand>
</feature>
<feature type="binding site" evidence="10">
    <location>
        <position position="86"/>
    </location>
    <ligand>
        <name>NAD(+)</name>
        <dbReference type="ChEBI" id="CHEBI:57540"/>
    </ligand>
</feature>
<dbReference type="InterPro" id="IPR008927">
    <property type="entry name" value="6-PGluconate_DH-like_C_sf"/>
</dbReference>
<evidence type="ECO:0000256" key="4">
    <source>
        <dbReference type="ARBA" id="ARBA00023002"/>
    </source>
</evidence>